<dbReference type="InterPro" id="IPR001584">
    <property type="entry name" value="Integrase_cat-core"/>
</dbReference>
<dbReference type="InterPro" id="IPR041588">
    <property type="entry name" value="Integrase_H2C2"/>
</dbReference>
<dbReference type="AlphaFoldDB" id="A0AAV7JJM2"/>
<organism evidence="2 3">
    <name type="scientific">Oopsacas minuta</name>
    <dbReference type="NCBI Taxonomy" id="111878"/>
    <lineage>
        <taxon>Eukaryota</taxon>
        <taxon>Metazoa</taxon>
        <taxon>Porifera</taxon>
        <taxon>Hexactinellida</taxon>
        <taxon>Hexasterophora</taxon>
        <taxon>Lyssacinosida</taxon>
        <taxon>Leucopsacidae</taxon>
        <taxon>Oopsacas</taxon>
    </lineage>
</organism>
<dbReference type="InterPro" id="IPR036397">
    <property type="entry name" value="RNaseH_sf"/>
</dbReference>
<protein>
    <recommendedName>
        <fullName evidence="1">Integrase catalytic domain-containing protein</fullName>
    </recommendedName>
</protein>
<dbReference type="Pfam" id="PF17921">
    <property type="entry name" value="Integrase_H2C2"/>
    <property type="match status" value="1"/>
</dbReference>
<feature type="domain" description="Integrase catalytic" evidence="1">
    <location>
        <begin position="58"/>
        <end position="228"/>
    </location>
</feature>
<dbReference type="Proteomes" id="UP001165289">
    <property type="component" value="Unassembled WGS sequence"/>
</dbReference>
<reference evidence="2 3" key="1">
    <citation type="journal article" date="2023" name="BMC Biol.">
        <title>The compact genome of the sponge Oopsacas minuta (Hexactinellida) is lacking key metazoan core genes.</title>
        <authorList>
            <person name="Santini S."/>
            <person name="Schenkelaars Q."/>
            <person name="Jourda C."/>
            <person name="Duchesne M."/>
            <person name="Belahbib H."/>
            <person name="Rocher C."/>
            <person name="Selva M."/>
            <person name="Riesgo A."/>
            <person name="Vervoort M."/>
            <person name="Leys S.P."/>
            <person name="Kodjabachian L."/>
            <person name="Le Bivic A."/>
            <person name="Borchiellini C."/>
            <person name="Claverie J.M."/>
            <person name="Renard E."/>
        </authorList>
    </citation>
    <scope>NUCLEOTIDE SEQUENCE [LARGE SCALE GENOMIC DNA]</scope>
    <source>
        <strain evidence="2">SPO-2</strain>
    </source>
</reference>
<dbReference type="Gene3D" id="3.30.420.10">
    <property type="entry name" value="Ribonuclease H-like superfamily/Ribonuclease H"/>
    <property type="match status" value="1"/>
</dbReference>
<dbReference type="GO" id="GO:0003676">
    <property type="term" value="F:nucleic acid binding"/>
    <property type="evidence" value="ECO:0007669"/>
    <property type="project" value="InterPro"/>
</dbReference>
<accession>A0AAV7JJM2</accession>
<dbReference type="EMBL" id="JAKMXF010000323">
    <property type="protein sequence ID" value="KAI6649023.1"/>
    <property type="molecule type" value="Genomic_DNA"/>
</dbReference>
<name>A0AAV7JJM2_9METZ</name>
<dbReference type="SUPFAM" id="SSF53098">
    <property type="entry name" value="Ribonuclease H-like"/>
    <property type="match status" value="1"/>
</dbReference>
<dbReference type="GO" id="GO:0015074">
    <property type="term" value="P:DNA integration"/>
    <property type="evidence" value="ECO:0007669"/>
    <property type="project" value="InterPro"/>
</dbReference>
<keyword evidence="3" id="KW-1185">Reference proteome</keyword>
<dbReference type="Gene3D" id="1.10.340.70">
    <property type="match status" value="1"/>
</dbReference>
<dbReference type="InterPro" id="IPR050951">
    <property type="entry name" value="Retrovirus_Pol_polyprotein"/>
</dbReference>
<dbReference type="PANTHER" id="PTHR37984">
    <property type="entry name" value="PROTEIN CBG26694"/>
    <property type="match status" value="1"/>
</dbReference>
<evidence type="ECO:0000259" key="1">
    <source>
        <dbReference type="PROSITE" id="PS50994"/>
    </source>
</evidence>
<gene>
    <name evidence="2" type="ORF">LOD99_6906</name>
</gene>
<dbReference type="InterPro" id="IPR012337">
    <property type="entry name" value="RNaseH-like_sf"/>
</dbReference>
<proteinExistence type="predicted"/>
<sequence length="319" mass="36887">MEVFYEEIVKFLKVGTYPEPDGVSSAKRWNFRRKVSRYFLGEDNKLYKKVDINGSTVDLEVPCETERNDIIKKHHDQVGHPGINATVDSIQQQYTWKGLYTHIIDYVASCKICQMTATIPKSTKKLQPIQPPSRTWKHLGMDLICDLPLFQEFHCKLPIDNRSTRACHPMANGLVEAHNKILKTKLTKMEVQTGNHWSQLLKLACLTMNSTKKKSHGQTPFNVMWGRESKHVDLLSTYPNLAIDPIEDFEHEDAIFREILLQQPKNDYIDDQEEFSPPCSEPGEELSCIYETRDTRFKSAAELRQKLQYDKKSIPMGLQ</sequence>
<dbReference type="PANTHER" id="PTHR37984:SF5">
    <property type="entry name" value="PROTEIN NYNRIN-LIKE"/>
    <property type="match status" value="1"/>
</dbReference>
<comment type="caution">
    <text evidence="2">The sequence shown here is derived from an EMBL/GenBank/DDBJ whole genome shotgun (WGS) entry which is preliminary data.</text>
</comment>
<dbReference type="PROSITE" id="PS50994">
    <property type="entry name" value="INTEGRASE"/>
    <property type="match status" value="1"/>
</dbReference>
<evidence type="ECO:0000313" key="3">
    <source>
        <dbReference type="Proteomes" id="UP001165289"/>
    </source>
</evidence>
<evidence type="ECO:0000313" key="2">
    <source>
        <dbReference type="EMBL" id="KAI6649023.1"/>
    </source>
</evidence>